<evidence type="ECO:0000313" key="12">
    <source>
        <dbReference type="Proteomes" id="UP000243876"/>
    </source>
</evidence>
<feature type="compositionally biased region" description="Basic residues" evidence="9">
    <location>
        <begin position="71"/>
        <end position="85"/>
    </location>
</feature>
<dbReference type="InterPro" id="IPR010994">
    <property type="entry name" value="RuvA_2-like"/>
</dbReference>
<comment type="function">
    <text evidence="8">Histone H3-H4 chaperone that plays a role in maintenance of chromatin structure during RNA polymerase II transcription elongation thereby repressing transcription initiation from cryptic promoters. Mediates the reassembly of nucleosomes onto the promoters of at least a selected set of genes during repression; the nucleosome reassembly is essential for transcriptional repression. Essential for viability.</text>
</comment>
<dbReference type="Pfam" id="PF14635">
    <property type="entry name" value="HHH_7"/>
    <property type="match status" value="1"/>
</dbReference>
<name>A0A0D6EQI4_SPOSA</name>
<dbReference type="GO" id="GO:0140673">
    <property type="term" value="P:transcription elongation-coupled chromatin remodeling"/>
    <property type="evidence" value="ECO:0007669"/>
    <property type="project" value="InterPro"/>
</dbReference>
<dbReference type="Pfam" id="PF14632">
    <property type="entry name" value="SPT6_acidic"/>
    <property type="match status" value="1"/>
</dbReference>
<dbReference type="InterPro" id="IPR028088">
    <property type="entry name" value="Spt6_HTH_DNA-bd_dom"/>
</dbReference>
<feature type="region of interest" description="Disordered" evidence="9">
    <location>
        <begin position="1432"/>
        <end position="1452"/>
    </location>
</feature>
<keyword evidence="5" id="KW-0727">SH2 domain</keyword>
<dbReference type="InterPro" id="IPR041692">
    <property type="entry name" value="HHH_9"/>
</dbReference>
<dbReference type="Pfam" id="PF22706">
    <property type="entry name" value="Tex_central_region"/>
    <property type="match status" value="1"/>
</dbReference>
<feature type="compositionally biased region" description="Basic residues" evidence="9">
    <location>
        <begin position="148"/>
        <end position="164"/>
    </location>
</feature>
<evidence type="ECO:0000256" key="5">
    <source>
        <dbReference type="ARBA" id="ARBA00022999"/>
    </source>
</evidence>
<feature type="compositionally biased region" description="Low complexity" evidence="9">
    <location>
        <begin position="86"/>
        <end position="99"/>
    </location>
</feature>
<dbReference type="Pfam" id="PF14641">
    <property type="entry name" value="HTH_44"/>
    <property type="match status" value="1"/>
</dbReference>
<gene>
    <name evidence="11" type="primary">SPOSA6832_04091</name>
</gene>
<dbReference type="Pfam" id="PF21710">
    <property type="entry name" value="Spt6_S1"/>
    <property type="match status" value="1"/>
</dbReference>
<dbReference type="SUPFAM" id="SSF47781">
    <property type="entry name" value="RuvA domain 2-like"/>
    <property type="match status" value="2"/>
</dbReference>
<dbReference type="InterPro" id="IPR042066">
    <property type="entry name" value="Spt6_death-like"/>
</dbReference>
<dbReference type="InterPro" id="IPR023323">
    <property type="entry name" value="Tex-like_dom_sf"/>
</dbReference>
<feature type="region of interest" description="Disordered" evidence="9">
    <location>
        <begin position="127"/>
        <end position="168"/>
    </location>
</feature>
<dbReference type="PANTHER" id="PTHR10145:SF6">
    <property type="entry name" value="TRANSCRIPTION ELONGATION FACTOR SPT6"/>
    <property type="match status" value="1"/>
</dbReference>
<dbReference type="SUPFAM" id="SSF158832">
    <property type="entry name" value="Tex N-terminal region-like"/>
    <property type="match status" value="1"/>
</dbReference>
<keyword evidence="4" id="KW-0158">Chromosome</keyword>
<feature type="region of interest" description="Disordered" evidence="9">
    <location>
        <begin position="420"/>
        <end position="445"/>
    </location>
</feature>
<dbReference type="EMBL" id="CENE01000023">
    <property type="protein sequence ID" value="CEQ42307.1"/>
    <property type="molecule type" value="Genomic_DNA"/>
</dbReference>
<keyword evidence="6" id="KW-0804">Transcription</keyword>
<dbReference type="InterPro" id="IPR037027">
    <property type="entry name" value="YqgF/RNaseH-like_dom_sf"/>
</dbReference>
<dbReference type="InterPro" id="IPR032706">
    <property type="entry name" value="Spt6_HHH"/>
</dbReference>
<dbReference type="PROSITE" id="PS50126">
    <property type="entry name" value="S1"/>
    <property type="match status" value="1"/>
</dbReference>
<dbReference type="InterPro" id="IPR028231">
    <property type="entry name" value="Spt6_YqgF"/>
</dbReference>
<keyword evidence="12" id="KW-1185">Reference proteome</keyword>
<dbReference type="PANTHER" id="PTHR10145">
    <property type="entry name" value="TRANSCRIPTION ELONGATION FACTOR SPT6"/>
    <property type="match status" value="1"/>
</dbReference>
<dbReference type="InterPro" id="IPR035019">
    <property type="entry name" value="Spt6_SH2_N"/>
</dbReference>
<feature type="compositionally biased region" description="Gly residues" evidence="9">
    <location>
        <begin position="1436"/>
        <end position="1448"/>
    </location>
</feature>
<feature type="region of interest" description="Disordered" evidence="9">
    <location>
        <begin position="1"/>
        <end position="45"/>
    </location>
</feature>
<dbReference type="InterPro" id="IPR035018">
    <property type="entry name" value="Spt6_SH2_C"/>
</dbReference>
<feature type="domain" description="S1 motif" evidence="10">
    <location>
        <begin position="1098"/>
        <end position="1165"/>
    </location>
</feature>
<dbReference type="SUPFAM" id="SSF53098">
    <property type="entry name" value="Ribonuclease H-like"/>
    <property type="match status" value="1"/>
</dbReference>
<organism evidence="11 12">
    <name type="scientific">Sporidiobolus salmonicolor</name>
    <name type="common">Yeast-like fungus</name>
    <name type="synonym">Sporobolomyces salmonicolor</name>
    <dbReference type="NCBI Taxonomy" id="5005"/>
    <lineage>
        <taxon>Eukaryota</taxon>
        <taxon>Fungi</taxon>
        <taxon>Dikarya</taxon>
        <taxon>Basidiomycota</taxon>
        <taxon>Pucciniomycotina</taxon>
        <taxon>Microbotryomycetes</taxon>
        <taxon>Sporidiobolales</taxon>
        <taxon>Sporidiobolaceae</taxon>
        <taxon>Sporobolomyces</taxon>
    </lineage>
</organism>
<dbReference type="InterPro" id="IPR023319">
    <property type="entry name" value="Tex-like_HTH_dom_sf"/>
</dbReference>
<evidence type="ECO:0000313" key="11">
    <source>
        <dbReference type="EMBL" id="CEQ42307.1"/>
    </source>
</evidence>
<dbReference type="Gene3D" id="1.10.150.850">
    <property type="entry name" value="Spt6, helix-hairpin-helix domain"/>
    <property type="match status" value="1"/>
</dbReference>
<dbReference type="Gene3D" id="3.30.420.140">
    <property type="entry name" value="YqgF/RNase H-like domain"/>
    <property type="match status" value="1"/>
</dbReference>
<evidence type="ECO:0000256" key="3">
    <source>
        <dbReference type="ARBA" id="ARBA00009253"/>
    </source>
</evidence>
<dbReference type="GO" id="GO:0005694">
    <property type="term" value="C:chromosome"/>
    <property type="evidence" value="ECO:0007669"/>
    <property type="project" value="UniProtKB-SubCell"/>
</dbReference>
<protein>
    <submittedName>
        <fullName evidence="11">SPOSA6832_04091-mRNA-1:cds</fullName>
    </submittedName>
</protein>
<reference evidence="12" key="1">
    <citation type="submission" date="2015-02" db="EMBL/GenBank/DDBJ databases">
        <authorList>
            <person name="Gon?alves P."/>
        </authorList>
    </citation>
    <scope>NUCLEOTIDE SEQUENCE [LARGE SCALE GENOMIC DNA]</scope>
</reference>
<dbReference type="FunFam" id="1.10.10.2740:FF:000002">
    <property type="entry name" value="Transcription elongation factor Spt6"/>
    <property type="match status" value="1"/>
</dbReference>
<dbReference type="GO" id="GO:0034728">
    <property type="term" value="P:nucleosome organization"/>
    <property type="evidence" value="ECO:0007669"/>
    <property type="project" value="TreeGrafter"/>
</dbReference>
<accession>A0A0D6EQI4</accession>
<evidence type="ECO:0000256" key="2">
    <source>
        <dbReference type="ARBA" id="ARBA00004286"/>
    </source>
</evidence>
<dbReference type="Gene3D" id="1.10.10.650">
    <property type="entry name" value="RuvA domain 2-like"/>
    <property type="match status" value="1"/>
</dbReference>
<dbReference type="Pfam" id="PF14639">
    <property type="entry name" value="YqgF"/>
    <property type="match status" value="1"/>
</dbReference>
<dbReference type="Gene3D" id="3.30.505.10">
    <property type="entry name" value="SH2 domain"/>
    <property type="match status" value="2"/>
</dbReference>
<dbReference type="Gene3D" id="1.10.3500.10">
    <property type="entry name" value="Tex N-terminal region-like"/>
    <property type="match status" value="1"/>
</dbReference>
<dbReference type="InterPro" id="IPR003029">
    <property type="entry name" value="S1_domain"/>
</dbReference>
<dbReference type="InterPro" id="IPR049540">
    <property type="entry name" value="Spt6-like_S1"/>
</dbReference>
<dbReference type="InterPro" id="IPR017072">
    <property type="entry name" value="TF_Spt6"/>
</dbReference>
<evidence type="ECO:0000256" key="7">
    <source>
        <dbReference type="ARBA" id="ARBA00023242"/>
    </source>
</evidence>
<dbReference type="Gene3D" id="1.10.10.2740">
    <property type="entry name" value="Spt6, Death-like domain"/>
    <property type="match status" value="1"/>
</dbReference>
<dbReference type="Proteomes" id="UP000243876">
    <property type="component" value="Unassembled WGS sequence"/>
</dbReference>
<evidence type="ECO:0000256" key="6">
    <source>
        <dbReference type="ARBA" id="ARBA00023163"/>
    </source>
</evidence>
<dbReference type="OrthoDB" id="995477at2759"/>
<dbReference type="InterPro" id="IPR055179">
    <property type="entry name" value="Tex-like_central_region"/>
</dbReference>
<evidence type="ECO:0000259" key="10">
    <source>
        <dbReference type="PROSITE" id="PS50126"/>
    </source>
</evidence>
<dbReference type="GO" id="GO:0008023">
    <property type="term" value="C:transcription elongation factor complex"/>
    <property type="evidence" value="ECO:0007669"/>
    <property type="project" value="TreeGrafter"/>
</dbReference>
<evidence type="ECO:0000256" key="9">
    <source>
        <dbReference type="SAM" id="MobiDB-lite"/>
    </source>
</evidence>
<evidence type="ECO:0000256" key="4">
    <source>
        <dbReference type="ARBA" id="ARBA00022454"/>
    </source>
</evidence>
<evidence type="ECO:0000256" key="1">
    <source>
        <dbReference type="ARBA" id="ARBA00004123"/>
    </source>
</evidence>
<feature type="compositionally biased region" description="Basic residues" evidence="9">
    <location>
        <begin position="16"/>
        <end position="25"/>
    </location>
</feature>
<dbReference type="GO" id="GO:0031491">
    <property type="term" value="F:nucleosome binding"/>
    <property type="evidence" value="ECO:0007669"/>
    <property type="project" value="TreeGrafter"/>
</dbReference>
<dbReference type="InterPro" id="IPR028083">
    <property type="entry name" value="Spt6_acidic_N_dom"/>
</dbReference>
<dbReference type="InterPro" id="IPR035420">
    <property type="entry name" value="Spt6_SH2"/>
</dbReference>
<keyword evidence="7" id="KW-0539">Nucleus</keyword>
<dbReference type="InterPro" id="IPR036860">
    <property type="entry name" value="SH2_dom_sf"/>
</dbReference>
<sequence>MLPFPGFIVDEDESTRRRRRKKRSKKGGDDARSSKRRRDSDEGELLSFVQNGDLDEDDLELLQENMGIRIGKPKTKLKRLRRRRSASASSAGSAPPGGLNDIFNDDEGDVQGVENLFDADEMAGFIEDDSDESARSGASDEDSDDRAARRKRKDKKRKERKAGGRKGFGMGMVEGITAEAWQEVAEVFGNGQDYAWAMEDDEDNKEDKELKDIFEPSEIASRMLTAEDDKIRTIDIPERLQLASTGLPEPVIGETGELEPLIPEEELRGAALWMATKMPREAIEKFVMKDDLGNTPPLYDAFLDAIEAVLRFVNIDFLEPPFIWHHRSEYLVHFPPGAPHPDFLLLEDDLWRISALSIKYRSFIARRNTLKSTFRDLQVEDAYFDELMDQLTTVEEIADAQAWLSMKYGSKLAEVKKAKELEEEDGADGEATAPKQPKYKRATRETRYETAKQSIVAKLAEAIGISSSDLALDVAGGTKSHFAEDPNEPPRALADQFVGDEYPTWERALEGASVPPAKSIVVHEMGHDPLLRKEARRFFRDFAQINVAATKEGQNKIDPMNPFYAFKYLKDKPITEFIRSPQWLQILAAEAEGLVTASIVLPQAARDRFVAELKKMYLSDYTSALADEWNDLRTDILKEALEEHFVPLGAQWARSSLKEDAEELVGTMIKRKLESRVDAAPWCRDDGTMEPGQTPSVLALSHGFGDPKRDSVVAVYLDSDGHFREHLVLDRLDNMEESQHEAFAELLKRHRPQVVVVGGNTRILMADFRQFAANVSREILDAAMDEDDEDEEQLSPDERHRRREARAAFESTYVNDEVARIYQNSQRANVEFSELSTVGKYCIGLARYAQSPLNEYAALGPDLAALTYDPNQKFLAKEKVIQALERALIEVTNRVGVDINKAVRNAYYAHLLPYISGFGPRKADGFLKKINAAGGTVITRYGLVTQGLLHKAIFINSAAFLRIRQDDLAADLGRDTENEEDPDVLDDTRIHPEDYNVARKMAADAMEYDEEDLVDAQPSKAVADLLEDDVSKLNELALDEFAEELSKVLNQPKRLTLYKIRDEMKKPYRELRRQFQPPTPNELFTMLTGETTRTLDSGLIIPVRVLRVSPDDVVLVRLDCGIDGQIAAAYRTDATTLTKLRSGQTLQGMVMSVDLANFQVELTTQESLITAGDKARRQVKPDQWFDQAKAAAERESENVVQHRKVGRAKRMVQHPNFQSISAGQAEEYLFNLQRGDAVIRPSSREHHLAVTWKVDVGLFQHLGPSAFSFALSALSLTFVIVHRPRLAAVHELNKADESSIGSLLRVDSKHTYSDLDELLEAHVKQMARKATELTNSDKWKGSKEQLDRFLDNYTMANPGRASYGFAWNPDRQKAGEVLLGFKANEKSSVQYWNIRIVPEGFTLFGQTQGDVASLCNGFKTAYAARMTGASRQLAPPGGGRTPFAGGTGPYASGGRTPHLSAPTPNPYLQQYGAGGAYAAAGYGGGR</sequence>
<proteinExistence type="inferred from homology"/>
<dbReference type="Pfam" id="PF17674">
    <property type="entry name" value="HHH_9"/>
    <property type="match status" value="1"/>
</dbReference>
<comment type="subcellular location">
    <subcellularLocation>
        <location evidence="2">Chromosome</location>
    </subcellularLocation>
    <subcellularLocation>
        <location evidence="1">Nucleus</location>
    </subcellularLocation>
</comment>
<dbReference type="FunFam" id="1.10.150.850:FF:000001">
    <property type="entry name" value="Transcription elongation factor spt6"/>
    <property type="match status" value="1"/>
</dbReference>
<dbReference type="Pfam" id="PF14633">
    <property type="entry name" value="SH2_2"/>
    <property type="match status" value="2"/>
</dbReference>
<comment type="similarity">
    <text evidence="3">Belongs to the SPT6 family.</text>
</comment>
<dbReference type="GO" id="GO:0003677">
    <property type="term" value="F:DNA binding"/>
    <property type="evidence" value="ECO:0007669"/>
    <property type="project" value="InterPro"/>
</dbReference>
<dbReference type="CDD" id="cd09928">
    <property type="entry name" value="SH2_Cterm_SPT6_like"/>
    <property type="match status" value="1"/>
</dbReference>
<dbReference type="CDD" id="cd09918">
    <property type="entry name" value="SH2_Nterm_SPT6_like"/>
    <property type="match status" value="1"/>
</dbReference>
<feature type="region of interest" description="Disordered" evidence="9">
    <location>
        <begin position="63"/>
        <end position="108"/>
    </location>
</feature>
<dbReference type="InterPro" id="IPR012337">
    <property type="entry name" value="RNaseH-like_sf"/>
</dbReference>
<evidence type="ECO:0000256" key="8">
    <source>
        <dbReference type="ARBA" id="ARBA00093389"/>
    </source>
</evidence>
<dbReference type="GO" id="GO:0042393">
    <property type="term" value="F:histone binding"/>
    <property type="evidence" value="ECO:0007669"/>
    <property type="project" value="TreeGrafter"/>
</dbReference>